<protein>
    <submittedName>
        <fullName evidence="1">Uncharacterized protein</fullName>
    </submittedName>
</protein>
<dbReference type="RefSeq" id="WP_197455900.1">
    <property type="nucleotide sequence ID" value="NZ_CP037423.1"/>
</dbReference>
<dbReference type="EMBL" id="CP037423">
    <property type="protein sequence ID" value="QDV42166.1"/>
    <property type="molecule type" value="Genomic_DNA"/>
</dbReference>
<sequence>MFEVHPRDQDAAGTATLMNWVQEIGEADGVQWGRAFDVAGRSTWPGVVGAFL</sequence>
<reference evidence="1 2" key="1">
    <citation type="submission" date="2019-03" db="EMBL/GenBank/DDBJ databases">
        <title>Deep-cultivation of Planctomycetes and their phenomic and genomic characterization uncovers novel biology.</title>
        <authorList>
            <person name="Wiegand S."/>
            <person name="Jogler M."/>
            <person name="Boedeker C."/>
            <person name="Pinto D."/>
            <person name="Vollmers J."/>
            <person name="Rivas-Marin E."/>
            <person name="Kohn T."/>
            <person name="Peeters S.H."/>
            <person name="Heuer A."/>
            <person name="Rast P."/>
            <person name="Oberbeckmann S."/>
            <person name="Bunk B."/>
            <person name="Jeske O."/>
            <person name="Meyerdierks A."/>
            <person name="Storesund J.E."/>
            <person name="Kallscheuer N."/>
            <person name="Luecker S."/>
            <person name="Lage O.M."/>
            <person name="Pohl T."/>
            <person name="Merkel B.J."/>
            <person name="Hornburger P."/>
            <person name="Mueller R.-W."/>
            <person name="Bruemmer F."/>
            <person name="Labrenz M."/>
            <person name="Spormann A.M."/>
            <person name="Op den Camp H."/>
            <person name="Overmann J."/>
            <person name="Amann R."/>
            <person name="Jetten M.S.M."/>
            <person name="Mascher T."/>
            <person name="Medema M.H."/>
            <person name="Devos D.P."/>
            <person name="Kaster A.-K."/>
            <person name="Ovreas L."/>
            <person name="Rohde M."/>
            <person name="Galperin M.Y."/>
            <person name="Jogler C."/>
        </authorList>
    </citation>
    <scope>NUCLEOTIDE SEQUENCE [LARGE SCALE GENOMIC DNA]</scope>
    <source>
        <strain evidence="1 2">Enr13</strain>
    </source>
</reference>
<keyword evidence="2" id="KW-1185">Reference proteome</keyword>
<proteinExistence type="predicted"/>
<dbReference type="AlphaFoldDB" id="A0A518HMT7"/>
<gene>
    <name evidence="1" type="ORF">Enr13x_20090</name>
</gene>
<accession>A0A518HMT7</accession>
<evidence type="ECO:0000313" key="2">
    <source>
        <dbReference type="Proteomes" id="UP000319004"/>
    </source>
</evidence>
<name>A0A518HMT7_9BACT</name>
<dbReference type="Proteomes" id="UP000319004">
    <property type="component" value="Chromosome"/>
</dbReference>
<dbReference type="KEGG" id="snep:Enr13x_20090"/>
<organism evidence="1 2">
    <name type="scientific">Stieleria neptunia</name>
    <dbReference type="NCBI Taxonomy" id="2527979"/>
    <lineage>
        <taxon>Bacteria</taxon>
        <taxon>Pseudomonadati</taxon>
        <taxon>Planctomycetota</taxon>
        <taxon>Planctomycetia</taxon>
        <taxon>Pirellulales</taxon>
        <taxon>Pirellulaceae</taxon>
        <taxon>Stieleria</taxon>
    </lineage>
</organism>
<evidence type="ECO:0000313" key="1">
    <source>
        <dbReference type="EMBL" id="QDV42166.1"/>
    </source>
</evidence>